<dbReference type="Pfam" id="PF14424">
    <property type="entry name" value="Toxin-deaminase"/>
    <property type="match status" value="1"/>
</dbReference>
<feature type="domain" description="Knr4/Smi1-like" evidence="1">
    <location>
        <begin position="115"/>
        <end position="236"/>
    </location>
</feature>
<evidence type="ECO:0000313" key="3">
    <source>
        <dbReference type="Proteomes" id="UP000681290"/>
    </source>
</evidence>
<sequence>MTDKDYINKGSFKPPQPSEYKYQDPISEFTNHTEQKIVEYLRIKYKDNPKIKGQIEIISERPYYDNCIDVVDQFQLEFPNINVIRVEVLPKEVNKMKYLNELVSLLNNDGVSMSGCTEMDLIKVNELVGVNNNLPAAYIEFLKIMGKGTGQTFLRGHSCFIDELFLLNEGGEELLEENDFPKNLTDNDFVFWMSQGCMFCFFKLDEGYNPPIYFYSESTDQSDFYKISDSFTDFLLGMYRTDENLFKAKD</sequence>
<gene>
    <name evidence="2" type="ORF">J15TS10_35590</name>
</gene>
<accession>A0ABQ4MUY1</accession>
<dbReference type="Pfam" id="PF09346">
    <property type="entry name" value="SMI1_KNR4"/>
    <property type="match status" value="1"/>
</dbReference>
<protein>
    <recommendedName>
        <fullName evidence="1">Knr4/Smi1-like domain-containing protein</fullName>
    </recommendedName>
</protein>
<proteinExistence type="predicted"/>
<name>A0ABQ4MUY1_9BACL</name>
<dbReference type="Proteomes" id="UP000681290">
    <property type="component" value="Unassembled WGS sequence"/>
</dbReference>
<comment type="caution">
    <text evidence="2">The sequence shown here is derived from an EMBL/GenBank/DDBJ whole genome shotgun (WGS) entry which is preliminary data.</text>
</comment>
<organism evidence="2 3">
    <name type="scientific">Paenibacillus woosongensis</name>
    <dbReference type="NCBI Taxonomy" id="307580"/>
    <lineage>
        <taxon>Bacteria</taxon>
        <taxon>Bacillati</taxon>
        <taxon>Bacillota</taxon>
        <taxon>Bacilli</taxon>
        <taxon>Bacillales</taxon>
        <taxon>Paenibacillaceae</taxon>
        <taxon>Paenibacillus</taxon>
    </lineage>
</organism>
<dbReference type="EMBL" id="BOSM01000006">
    <property type="protein sequence ID" value="GIP59745.1"/>
    <property type="molecule type" value="Genomic_DNA"/>
</dbReference>
<dbReference type="Gene3D" id="3.40.1580.10">
    <property type="entry name" value="SMI1/KNR4-like"/>
    <property type="match status" value="1"/>
</dbReference>
<dbReference type="InterPro" id="IPR037883">
    <property type="entry name" value="Knr4/Smi1-like_sf"/>
</dbReference>
<evidence type="ECO:0000259" key="1">
    <source>
        <dbReference type="Pfam" id="PF09346"/>
    </source>
</evidence>
<reference evidence="2 3" key="1">
    <citation type="submission" date="2021-03" db="EMBL/GenBank/DDBJ databases">
        <title>Antimicrobial resistance genes in bacteria isolated from Japanese honey, and their potential for conferring macrolide and lincosamide resistance in the American foulbrood pathogen Paenibacillus larvae.</title>
        <authorList>
            <person name="Okamoto M."/>
            <person name="Kumagai M."/>
            <person name="Kanamori H."/>
            <person name="Takamatsu D."/>
        </authorList>
    </citation>
    <scope>NUCLEOTIDE SEQUENCE [LARGE SCALE GENOMIC DNA]</scope>
    <source>
        <strain evidence="2 3">J15TS10</strain>
    </source>
</reference>
<keyword evidence="3" id="KW-1185">Reference proteome</keyword>
<dbReference type="RefSeq" id="WP_244996647.1">
    <property type="nucleotide sequence ID" value="NZ_BOSM01000006.1"/>
</dbReference>
<evidence type="ECO:0000313" key="2">
    <source>
        <dbReference type="EMBL" id="GIP59745.1"/>
    </source>
</evidence>
<dbReference type="SUPFAM" id="SSF160631">
    <property type="entry name" value="SMI1/KNR4-like"/>
    <property type="match status" value="1"/>
</dbReference>
<dbReference type="InterPro" id="IPR018958">
    <property type="entry name" value="Knr4/Smi1-like_dom"/>
</dbReference>
<dbReference type="InterPro" id="IPR032721">
    <property type="entry name" value="Toxin-deaminase"/>
</dbReference>